<accession>X0W0X6</accession>
<dbReference type="AlphaFoldDB" id="X0W0X6"/>
<dbReference type="EMBL" id="BARS01036737">
    <property type="protein sequence ID" value="GAG18318.1"/>
    <property type="molecule type" value="Genomic_DNA"/>
</dbReference>
<organism evidence="1">
    <name type="scientific">marine sediment metagenome</name>
    <dbReference type="NCBI Taxonomy" id="412755"/>
    <lineage>
        <taxon>unclassified sequences</taxon>
        <taxon>metagenomes</taxon>
        <taxon>ecological metagenomes</taxon>
    </lineage>
</organism>
<proteinExistence type="predicted"/>
<gene>
    <name evidence="1" type="ORF">S01H1_56418</name>
</gene>
<sequence>MDGKQQMDNKLLTNIKENLPKLEELMEKMSSHWFYEDPIYRFYHQSFKVYSLQEETKRIVEVLKSITPEGQTFCKEFQEIIDSGASGRKFEPEHNENWTSHTRVFVEAFFHAKFFLEMAIKYGKELKKAPRSLP</sequence>
<feature type="non-terminal residue" evidence="1">
    <location>
        <position position="134"/>
    </location>
</feature>
<protein>
    <submittedName>
        <fullName evidence="1">Uncharacterized protein</fullName>
    </submittedName>
</protein>
<reference evidence="1" key="1">
    <citation type="journal article" date="2014" name="Front. Microbiol.">
        <title>High frequency of phylogenetically diverse reductive dehalogenase-homologous genes in deep subseafloor sedimentary metagenomes.</title>
        <authorList>
            <person name="Kawai M."/>
            <person name="Futagami T."/>
            <person name="Toyoda A."/>
            <person name="Takaki Y."/>
            <person name="Nishi S."/>
            <person name="Hori S."/>
            <person name="Arai W."/>
            <person name="Tsubouchi T."/>
            <person name="Morono Y."/>
            <person name="Uchiyama I."/>
            <person name="Ito T."/>
            <person name="Fujiyama A."/>
            <person name="Inagaki F."/>
            <person name="Takami H."/>
        </authorList>
    </citation>
    <scope>NUCLEOTIDE SEQUENCE</scope>
    <source>
        <strain evidence="1">Expedition CK06-06</strain>
    </source>
</reference>
<evidence type="ECO:0000313" key="1">
    <source>
        <dbReference type="EMBL" id="GAG18318.1"/>
    </source>
</evidence>
<name>X0W0X6_9ZZZZ</name>
<comment type="caution">
    <text evidence="1">The sequence shown here is derived from an EMBL/GenBank/DDBJ whole genome shotgun (WGS) entry which is preliminary data.</text>
</comment>